<gene>
    <name evidence="2" type="ORF">HYY20_05205</name>
</gene>
<evidence type="ECO:0000313" key="2">
    <source>
        <dbReference type="EMBL" id="MBI2876260.1"/>
    </source>
</evidence>
<dbReference type="PANTHER" id="PTHR35894:SF1">
    <property type="entry name" value="PHOSPHORIBULOKINASE _ URIDINE KINASE FAMILY"/>
    <property type="match status" value="1"/>
</dbReference>
<name>A0A932CMT5_UNCTE</name>
<dbReference type="InterPro" id="IPR003593">
    <property type="entry name" value="AAA+_ATPase"/>
</dbReference>
<dbReference type="GO" id="GO:0016887">
    <property type="term" value="F:ATP hydrolysis activity"/>
    <property type="evidence" value="ECO:0007669"/>
    <property type="project" value="InterPro"/>
</dbReference>
<dbReference type="Proteomes" id="UP000769766">
    <property type="component" value="Unassembled WGS sequence"/>
</dbReference>
<evidence type="ECO:0000259" key="1">
    <source>
        <dbReference type="SMART" id="SM00382"/>
    </source>
</evidence>
<dbReference type="SUPFAM" id="SSF52540">
    <property type="entry name" value="P-loop containing nucleoside triphosphate hydrolases"/>
    <property type="match status" value="1"/>
</dbReference>
<dbReference type="InterPro" id="IPR027417">
    <property type="entry name" value="P-loop_NTPase"/>
</dbReference>
<evidence type="ECO:0000313" key="3">
    <source>
        <dbReference type="Proteomes" id="UP000769766"/>
    </source>
</evidence>
<comment type="caution">
    <text evidence="2">The sequence shown here is derived from an EMBL/GenBank/DDBJ whole genome shotgun (WGS) entry which is preliminary data.</text>
</comment>
<dbReference type="PANTHER" id="PTHR35894">
    <property type="entry name" value="GENERAL SECRETION PATHWAY PROTEIN A-RELATED"/>
    <property type="match status" value="1"/>
</dbReference>
<protein>
    <submittedName>
        <fullName evidence="2">AAA family ATPase</fullName>
    </submittedName>
</protein>
<accession>A0A932CMT5</accession>
<sequence>MYEEHWSLKELPFENVPDPRFFYTSTEHEEALLRLRYAISRRKGAIMLTGEVGCGKTLLSRVLTVELAEGSYEIALIPNPTMNPSDLIREILYQLGREKSSSSKAELLESLNDELLKNMERGKETIIIVDEAQAIEDTHTLEELRLLLNFQLNDRFLMTLTLIGQPELRGKIKRIPQLDQRIAIRYHLRPLSLEETARYIHSRLQVAGGSQEIFKQEAIDLVYSYTQGVPRKINNVCDMALLVGYSARANQIDERILSNVIEEFK</sequence>
<dbReference type="SMART" id="SM00382">
    <property type="entry name" value="AAA"/>
    <property type="match status" value="1"/>
</dbReference>
<dbReference type="CDD" id="cd00009">
    <property type="entry name" value="AAA"/>
    <property type="match status" value="1"/>
</dbReference>
<feature type="domain" description="AAA+ ATPase" evidence="1">
    <location>
        <begin position="42"/>
        <end position="179"/>
    </location>
</feature>
<dbReference type="AlphaFoldDB" id="A0A932CMT5"/>
<organism evidence="2 3">
    <name type="scientific">Tectimicrobiota bacterium</name>
    <dbReference type="NCBI Taxonomy" id="2528274"/>
    <lineage>
        <taxon>Bacteria</taxon>
        <taxon>Pseudomonadati</taxon>
        <taxon>Nitrospinota/Tectimicrobiota group</taxon>
        <taxon>Candidatus Tectimicrobiota</taxon>
    </lineage>
</organism>
<dbReference type="EMBL" id="JACPRF010000161">
    <property type="protein sequence ID" value="MBI2876260.1"/>
    <property type="molecule type" value="Genomic_DNA"/>
</dbReference>
<reference evidence="2" key="1">
    <citation type="submission" date="2020-07" db="EMBL/GenBank/DDBJ databases">
        <title>Huge and variable diversity of episymbiotic CPR bacteria and DPANN archaea in groundwater ecosystems.</title>
        <authorList>
            <person name="He C.Y."/>
            <person name="Keren R."/>
            <person name="Whittaker M."/>
            <person name="Farag I.F."/>
            <person name="Doudna J."/>
            <person name="Cate J.H.D."/>
            <person name="Banfield J.F."/>
        </authorList>
    </citation>
    <scope>NUCLEOTIDE SEQUENCE</scope>
    <source>
        <strain evidence="2">NC_groundwater_672_Ag_B-0.1um_62_36</strain>
    </source>
</reference>
<proteinExistence type="predicted"/>
<dbReference type="InterPro" id="IPR052026">
    <property type="entry name" value="ExeA_AAA_ATPase_DNA-bind"/>
</dbReference>
<dbReference type="Gene3D" id="3.40.50.300">
    <property type="entry name" value="P-loop containing nucleotide triphosphate hydrolases"/>
    <property type="match status" value="1"/>
</dbReference>
<dbReference type="Pfam" id="PF13401">
    <property type="entry name" value="AAA_22"/>
    <property type="match status" value="1"/>
</dbReference>
<dbReference type="InterPro" id="IPR049945">
    <property type="entry name" value="AAA_22"/>
</dbReference>